<comment type="similarity">
    <text evidence="10">Belongs to the NhaD Na(+)/H(+) (TC 2.A.62) antiporter family.</text>
</comment>
<feature type="transmembrane region" description="Helical" evidence="11">
    <location>
        <begin position="251"/>
        <end position="268"/>
    </location>
</feature>
<feature type="transmembrane region" description="Helical" evidence="11">
    <location>
        <begin position="436"/>
        <end position="454"/>
    </location>
</feature>
<keyword evidence="3" id="KW-0050">Antiport</keyword>
<sequence length="459" mass="50758">MLNSWVGYLTLLLFIIAYLLVVFEEKIHLKKSKPVVLVGCIMWLFIGIYEIKHEAHHASIYSFKEGSTVHFEVRHEGGALEFVEHLIAEIGALFFFLLVAMTYINTLSSLNVFQALRAWLLSKGMGFRSLFWATGIITFFLSPVADNLTSALLMSTVALAVSDGNRKFIVPAFVNIVVAANAGGAWSPFGDITTLMVWTAGKVDTVKFCYLMIPSVVNWFIPAFIMSLFLPKGKPAGAKEKIAMKPGAKRCMLFFATTIATAVSFHQFLDLPPFLGMMTGLGYLMFAQYYMKKWGEKAFLKKMGLPEERRKVSRYEFFKQVEQVEFDTLLFFFGVLTAVGALSYVGFLALVGGGVYSFMGDTYANTAIGILSAIVDNIPIMYAVLNMDLGMGLDQWLLVTLTAGVGGSLLSIGSAAGVAVMGINRENYTFMSHLKWTPVIALGYAGSIFTWWFVTAGMR</sequence>
<keyword evidence="9" id="KW-0739">Sodium transport</keyword>
<comment type="caution">
    <text evidence="13">The sequence shown here is derived from an EMBL/GenBank/DDBJ whole genome shotgun (WGS) entry which is preliminary data.</text>
</comment>
<dbReference type="PANTHER" id="PTHR43269:SF2">
    <property type="entry name" value="SODIUM_PROTON ANTIPORTER 1-RELATED"/>
    <property type="match status" value="1"/>
</dbReference>
<evidence type="ECO:0000256" key="8">
    <source>
        <dbReference type="ARBA" id="ARBA00023136"/>
    </source>
</evidence>
<dbReference type="NCBIfam" id="NF038006">
    <property type="entry name" value="NhaD_1"/>
    <property type="match status" value="1"/>
</dbReference>
<evidence type="ECO:0000259" key="12">
    <source>
        <dbReference type="Pfam" id="PF03600"/>
    </source>
</evidence>
<feature type="transmembrane region" description="Helical" evidence="11">
    <location>
        <begin position="90"/>
        <end position="113"/>
    </location>
</feature>
<evidence type="ECO:0000256" key="3">
    <source>
        <dbReference type="ARBA" id="ARBA00022449"/>
    </source>
</evidence>
<feature type="transmembrane region" description="Helical" evidence="11">
    <location>
        <begin position="329"/>
        <end position="351"/>
    </location>
</feature>
<evidence type="ECO:0000256" key="6">
    <source>
        <dbReference type="ARBA" id="ARBA00023053"/>
    </source>
</evidence>
<dbReference type="GO" id="GO:0016020">
    <property type="term" value="C:membrane"/>
    <property type="evidence" value="ECO:0007669"/>
    <property type="project" value="UniProtKB-SubCell"/>
</dbReference>
<dbReference type="GO" id="GO:0015297">
    <property type="term" value="F:antiporter activity"/>
    <property type="evidence" value="ECO:0007669"/>
    <property type="project" value="UniProtKB-KW"/>
</dbReference>
<dbReference type="AlphaFoldDB" id="A0A941W1T6"/>
<dbReference type="EMBL" id="JAANXD010000002">
    <property type="protein sequence ID" value="MBS1257036.1"/>
    <property type="molecule type" value="Genomic_DNA"/>
</dbReference>
<evidence type="ECO:0000313" key="14">
    <source>
        <dbReference type="Proteomes" id="UP000722750"/>
    </source>
</evidence>
<reference evidence="13" key="1">
    <citation type="journal article" date="2021" name="ISME J.">
        <title>Fine-scale metabolic discontinuity in a stratified prokaryote microbiome of a Red Sea deep halocline.</title>
        <authorList>
            <person name="Michoud G."/>
            <person name="Ngugi D.K."/>
            <person name="Barozzi A."/>
            <person name="Merlino G."/>
            <person name="Calleja M.L."/>
            <person name="Delgado-Huertas A."/>
            <person name="Moran X.A.G."/>
            <person name="Daffonchio D."/>
        </authorList>
    </citation>
    <scope>NUCLEOTIDE SEQUENCE</scope>
    <source>
        <strain evidence="13">SuakinDeep_MAG55_1</strain>
    </source>
</reference>
<evidence type="ECO:0000256" key="9">
    <source>
        <dbReference type="ARBA" id="ARBA00023201"/>
    </source>
</evidence>
<keyword evidence="8 11" id="KW-0472">Membrane</keyword>
<dbReference type="Proteomes" id="UP000722750">
    <property type="component" value="Unassembled WGS sequence"/>
</dbReference>
<feature type="transmembrane region" description="Helical" evidence="11">
    <location>
        <begin position="35"/>
        <end position="51"/>
    </location>
</feature>
<feature type="transmembrane region" description="Helical" evidence="11">
    <location>
        <begin position="363"/>
        <end position="385"/>
    </location>
</feature>
<organism evidence="13 14">
    <name type="scientific">Candidatus Scalindua arabica</name>
    <dbReference type="NCBI Taxonomy" id="1127984"/>
    <lineage>
        <taxon>Bacteria</taxon>
        <taxon>Pseudomonadati</taxon>
        <taxon>Planctomycetota</taxon>
        <taxon>Candidatus Brocadiia</taxon>
        <taxon>Candidatus Brocadiales</taxon>
        <taxon>Candidatus Scalinduaceae</taxon>
        <taxon>Candidatus Scalindua</taxon>
    </lineage>
</organism>
<proteinExistence type="inferred from homology"/>
<comment type="subcellular location">
    <subcellularLocation>
        <location evidence="1">Membrane</location>
        <topology evidence="1">Multi-pass membrane protein</topology>
    </subcellularLocation>
</comment>
<name>A0A941W1T6_9BACT</name>
<feature type="transmembrane region" description="Helical" evidence="11">
    <location>
        <begin position="125"/>
        <end position="145"/>
    </location>
</feature>
<gene>
    <name evidence="13" type="ORF">MAG551_00071</name>
</gene>
<evidence type="ECO:0000256" key="1">
    <source>
        <dbReference type="ARBA" id="ARBA00004141"/>
    </source>
</evidence>
<feature type="transmembrane region" description="Helical" evidence="11">
    <location>
        <begin position="274"/>
        <end position="291"/>
    </location>
</feature>
<feature type="transmembrane region" description="Helical" evidence="11">
    <location>
        <begin position="397"/>
        <end position="424"/>
    </location>
</feature>
<keyword evidence="5 11" id="KW-1133">Transmembrane helix</keyword>
<accession>A0A941W1T6</accession>
<keyword evidence="6" id="KW-0915">Sodium</keyword>
<dbReference type="InterPro" id="IPR045016">
    <property type="entry name" value="NhaD-like"/>
</dbReference>
<feature type="transmembrane region" description="Helical" evidence="11">
    <location>
        <begin position="210"/>
        <end position="230"/>
    </location>
</feature>
<evidence type="ECO:0000256" key="11">
    <source>
        <dbReference type="SAM" id="Phobius"/>
    </source>
</evidence>
<dbReference type="InterPro" id="IPR004680">
    <property type="entry name" value="Cit_transptr-like_dom"/>
</dbReference>
<dbReference type="GO" id="GO:0006814">
    <property type="term" value="P:sodium ion transport"/>
    <property type="evidence" value="ECO:0007669"/>
    <property type="project" value="UniProtKB-KW"/>
</dbReference>
<evidence type="ECO:0000313" key="13">
    <source>
        <dbReference type="EMBL" id="MBS1257036.1"/>
    </source>
</evidence>
<dbReference type="Pfam" id="PF03600">
    <property type="entry name" value="CitMHS"/>
    <property type="match status" value="1"/>
</dbReference>
<keyword evidence="7" id="KW-0406">Ion transport</keyword>
<evidence type="ECO:0000256" key="2">
    <source>
        <dbReference type="ARBA" id="ARBA00022448"/>
    </source>
</evidence>
<evidence type="ECO:0000256" key="4">
    <source>
        <dbReference type="ARBA" id="ARBA00022692"/>
    </source>
</evidence>
<feature type="transmembrane region" description="Helical" evidence="11">
    <location>
        <begin position="6"/>
        <end position="23"/>
    </location>
</feature>
<keyword evidence="4 11" id="KW-0812">Transmembrane</keyword>
<evidence type="ECO:0000256" key="5">
    <source>
        <dbReference type="ARBA" id="ARBA00022989"/>
    </source>
</evidence>
<dbReference type="PANTHER" id="PTHR43269">
    <property type="entry name" value="SODIUM/PROTON ANTIPORTER 1-RELATED"/>
    <property type="match status" value="1"/>
</dbReference>
<protein>
    <submittedName>
        <fullName evidence="13">Na(+)/H(+) antiporter NhaD</fullName>
    </submittedName>
</protein>
<evidence type="ECO:0000256" key="10">
    <source>
        <dbReference type="ARBA" id="ARBA00025753"/>
    </source>
</evidence>
<evidence type="ECO:0000256" key="7">
    <source>
        <dbReference type="ARBA" id="ARBA00023065"/>
    </source>
</evidence>
<feature type="domain" description="Citrate transporter-like" evidence="12">
    <location>
        <begin position="18"/>
        <end position="404"/>
    </location>
</feature>
<keyword evidence="2" id="KW-0813">Transport</keyword>